<keyword evidence="1 5" id="KW-0806">Transcription termination</keyword>
<comment type="similarity">
    <text evidence="5 7">Belongs to the NusG family.</text>
</comment>
<dbReference type="SMART" id="SM00739">
    <property type="entry name" value="KOW"/>
    <property type="match status" value="1"/>
</dbReference>
<dbReference type="PANTHER" id="PTHR30265">
    <property type="entry name" value="RHO-INTERACTING TRANSCRIPTION TERMINATION FACTOR NUSG"/>
    <property type="match status" value="1"/>
</dbReference>
<keyword evidence="2 5" id="KW-0889">Transcription antitermination</keyword>
<proteinExistence type="inferred from homology"/>
<dbReference type="Pfam" id="PF02357">
    <property type="entry name" value="NusG"/>
    <property type="match status" value="1"/>
</dbReference>
<dbReference type="GO" id="GO:0006354">
    <property type="term" value="P:DNA-templated transcription elongation"/>
    <property type="evidence" value="ECO:0007669"/>
    <property type="project" value="UniProtKB-UniRule"/>
</dbReference>
<evidence type="ECO:0000313" key="11">
    <source>
        <dbReference type="EMBL" id="PIS29593.1"/>
    </source>
</evidence>
<dbReference type="SUPFAM" id="SSF50104">
    <property type="entry name" value="Translation proteins SH3-like domain"/>
    <property type="match status" value="1"/>
</dbReference>
<evidence type="ECO:0000256" key="2">
    <source>
        <dbReference type="ARBA" id="ARBA00022814"/>
    </source>
</evidence>
<dbReference type="SMART" id="SM00738">
    <property type="entry name" value="NGN"/>
    <property type="match status" value="1"/>
</dbReference>
<evidence type="ECO:0000259" key="9">
    <source>
        <dbReference type="SMART" id="SM00738"/>
    </source>
</evidence>
<dbReference type="Gene3D" id="3.30.70.940">
    <property type="entry name" value="NusG, N-terminal domain"/>
    <property type="match status" value="1"/>
</dbReference>
<dbReference type="InterPro" id="IPR014722">
    <property type="entry name" value="Rib_uL2_dom2"/>
</dbReference>
<keyword evidence="4 5" id="KW-0804">Transcription</keyword>
<dbReference type="InterPro" id="IPR006645">
    <property type="entry name" value="NGN-like_dom"/>
</dbReference>
<dbReference type="EMBL" id="PEYM01000077">
    <property type="protein sequence ID" value="PIS29593.1"/>
    <property type="molecule type" value="Genomic_DNA"/>
</dbReference>
<dbReference type="InterPro" id="IPR001062">
    <property type="entry name" value="Transcrpt_antiterm_NusG"/>
</dbReference>
<evidence type="ECO:0000256" key="4">
    <source>
        <dbReference type="ARBA" id="ARBA00023163"/>
    </source>
</evidence>
<dbReference type="GO" id="GO:0006353">
    <property type="term" value="P:DNA-templated transcription termination"/>
    <property type="evidence" value="ECO:0007669"/>
    <property type="project" value="UniProtKB-UniRule"/>
</dbReference>
<dbReference type="PRINTS" id="PR00338">
    <property type="entry name" value="NUSGTNSCPFCT"/>
</dbReference>
<dbReference type="InterPro" id="IPR005824">
    <property type="entry name" value="KOW"/>
</dbReference>
<dbReference type="InterPro" id="IPR008991">
    <property type="entry name" value="Translation_prot_SH3-like_sf"/>
</dbReference>
<feature type="domain" description="KOW" evidence="10">
    <location>
        <begin position="208"/>
        <end position="235"/>
    </location>
</feature>
<dbReference type="HAMAP" id="MF_00948">
    <property type="entry name" value="NusG"/>
    <property type="match status" value="1"/>
</dbReference>
<evidence type="ECO:0000256" key="5">
    <source>
        <dbReference type="HAMAP-Rule" id="MF_00948"/>
    </source>
</evidence>
<evidence type="ECO:0000313" key="12">
    <source>
        <dbReference type="Proteomes" id="UP000231343"/>
    </source>
</evidence>
<dbReference type="Pfam" id="PF00467">
    <property type="entry name" value="KOW"/>
    <property type="match status" value="1"/>
</dbReference>
<protein>
    <recommendedName>
        <fullName evidence="5 6">Transcription termination/antitermination protein NusG</fullName>
    </recommendedName>
</protein>
<reference evidence="11 12" key="1">
    <citation type="submission" date="2017-09" db="EMBL/GenBank/DDBJ databases">
        <title>Depth-based differentiation of microbial function through sediment-hosted aquifers and enrichment of novel symbionts in the deep terrestrial subsurface.</title>
        <authorList>
            <person name="Probst A.J."/>
            <person name="Ladd B."/>
            <person name="Jarett J.K."/>
            <person name="Geller-Mcgrath D.E."/>
            <person name="Sieber C.M."/>
            <person name="Emerson J.B."/>
            <person name="Anantharaman K."/>
            <person name="Thomas B.C."/>
            <person name="Malmstrom R."/>
            <person name="Stieglmeier M."/>
            <person name="Klingl A."/>
            <person name="Woyke T."/>
            <person name="Ryan C.M."/>
            <person name="Banfield J.F."/>
        </authorList>
    </citation>
    <scope>NUCLEOTIDE SEQUENCE [LARGE SCALE GENOMIC DNA]</scope>
    <source>
        <strain evidence="11">CG08_land_8_20_14_0_20_45_16</strain>
    </source>
</reference>
<dbReference type="PROSITE" id="PS01014">
    <property type="entry name" value="NUSG"/>
    <property type="match status" value="1"/>
</dbReference>
<dbReference type="InterPro" id="IPR036735">
    <property type="entry name" value="NGN_dom_sf"/>
</dbReference>
<dbReference type="GO" id="GO:0005829">
    <property type="term" value="C:cytosol"/>
    <property type="evidence" value="ECO:0007669"/>
    <property type="project" value="TreeGrafter"/>
</dbReference>
<evidence type="ECO:0000256" key="6">
    <source>
        <dbReference type="NCBIfam" id="TIGR00922"/>
    </source>
</evidence>
<dbReference type="CDD" id="cd06091">
    <property type="entry name" value="KOW_NusG"/>
    <property type="match status" value="1"/>
</dbReference>
<dbReference type="InterPro" id="IPR047050">
    <property type="entry name" value="NGN"/>
</dbReference>
<evidence type="ECO:0000256" key="3">
    <source>
        <dbReference type="ARBA" id="ARBA00023015"/>
    </source>
</evidence>
<name>A0A2H0XXC5_UNCSA</name>
<evidence type="ECO:0000259" key="10">
    <source>
        <dbReference type="SMART" id="SM00739"/>
    </source>
</evidence>
<dbReference type="Gene3D" id="2.30.30.30">
    <property type="match status" value="1"/>
</dbReference>
<keyword evidence="3 5" id="KW-0805">Transcription regulation</keyword>
<dbReference type="CDD" id="cd09891">
    <property type="entry name" value="NGN_Bact_1"/>
    <property type="match status" value="1"/>
</dbReference>
<feature type="domain" description="NusG-like N-terminal" evidence="9">
    <location>
        <begin position="91"/>
        <end position="199"/>
    </location>
</feature>
<comment type="function">
    <text evidence="5 7">Participates in transcription elongation, termination and antitermination.</text>
</comment>
<evidence type="ECO:0000256" key="8">
    <source>
        <dbReference type="SAM" id="MobiDB-lite"/>
    </source>
</evidence>
<feature type="region of interest" description="Disordered" evidence="8">
    <location>
        <begin position="1"/>
        <end position="87"/>
    </location>
</feature>
<gene>
    <name evidence="5 11" type="primary">nusG</name>
    <name evidence="11" type="ORF">COT42_04680</name>
</gene>
<dbReference type="SUPFAM" id="SSF82679">
    <property type="entry name" value="N-utilization substance G protein NusG, N-terminal domain"/>
    <property type="match status" value="1"/>
</dbReference>
<dbReference type="AlphaFoldDB" id="A0A2H0XXC5"/>
<dbReference type="Proteomes" id="UP000231343">
    <property type="component" value="Unassembled WGS sequence"/>
</dbReference>
<sequence>MEEEKKEGLGQNIEETVSAAEPGHEQVEKMLDQPAVASQDAEAKIQPEENSPVPGEQAIVSPEKTGPDQVEGKQPLPVAEGPEQTDASVGERHWYVIQALTGQEDKVKQSIELTIRMSSLKDKVFQVLVPTEEIVEIKGGKRLVKVKKMFPGYVFLDMILTEETWYLMRETPGVARFIGTKVQPTPVSGKEMQRVLKQLGKEERLEITFERGEVVRVISGAFRGYTGTVDEVNAERGKLKILINIFGRDTPVEVNFEHAQKIV</sequence>
<dbReference type="InterPro" id="IPR043425">
    <property type="entry name" value="NusG-like"/>
</dbReference>
<feature type="compositionally biased region" description="Basic and acidic residues" evidence="8">
    <location>
        <begin position="22"/>
        <end position="31"/>
    </location>
</feature>
<evidence type="ECO:0000256" key="7">
    <source>
        <dbReference type="RuleBase" id="RU000538"/>
    </source>
</evidence>
<dbReference type="GO" id="GO:0032784">
    <property type="term" value="P:regulation of DNA-templated transcription elongation"/>
    <property type="evidence" value="ECO:0007669"/>
    <property type="project" value="InterPro"/>
</dbReference>
<dbReference type="InterPro" id="IPR015869">
    <property type="entry name" value="Transcrpt_antiterm_NusG_bac_CS"/>
</dbReference>
<evidence type="ECO:0000256" key="1">
    <source>
        <dbReference type="ARBA" id="ARBA00022472"/>
    </source>
</evidence>
<accession>A0A2H0XXC5</accession>
<dbReference type="NCBIfam" id="TIGR00922">
    <property type="entry name" value="nusG"/>
    <property type="match status" value="1"/>
</dbReference>
<organism evidence="11 12">
    <name type="scientific">Candidatus Saganbacteria bacterium CG08_land_8_20_14_0_20_45_16</name>
    <dbReference type="NCBI Taxonomy" id="2014293"/>
    <lineage>
        <taxon>Bacteria</taxon>
        <taxon>Bacillati</taxon>
        <taxon>Saganbacteria</taxon>
    </lineage>
</organism>
<dbReference type="GO" id="GO:0031564">
    <property type="term" value="P:transcription antitermination"/>
    <property type="evidence" value="ECO:0007669"/>
    <property type="project" value="UniProtKB-UniRule"/>
</dbReference>
<dbReference type="PANTHER" id="PTHR30265:SF2">
    <property type="entry name" value="TRANSCRIPTION TERMINATION_ANTITERMINATION PROTEIN NUSG"/>
    <property type="match status" value="1"/>
</dbReference>
<comment type="caution">
    <text evidence="11">The sequence shown here is derived from an EMBL/GenBank/DDBJ whole genome shotgun (WGS) entry which is preliminary data.</text>
</comment>